<proteinExistence type="predicted"/>
<evidence type="ECO:0000313" key="2">
    <source>
        <dbReference type="Proteomes" id="UP000297245"/>
    </source>
</evidence>
<dbReference type="Proteomes" id="UP000297245">
    <property type="component" value="Unassembled WGS sequence"/>
</dbReference>
<protein>
    <submittedName>
        <fullName evidence="1">Uncharacterized protein</fullName>
    </submittedName>
</protein>
<dbReference type="AlphaFoldDB" id="A0A4S8MIM0"/>
<dbReference type="EMBL" id="ML179075">
    <property type="protein sequence ID" value="THV02590.1"/>
    <property type="molecule type" value="Genomic_DNA"/>
</dbReference>
<dbReference type="OrthoDB" id="2999415at2759"/>
<accession>A0A4S8MIM0</accession>
<gene>
    <name evidence="1" type="ORF">K435DRAFT_337978</name>
</gene>
<organism evidence="1 2">
    <name type="scientific">Dendrothele bispora (strain CBS 962.96)</name>
    <dbReference type="NCBI Taxonomy" id="1314807"/>
    <lineage>
        <taxon>Eukaryota</taxon>
        <taxon>Fungi</taxon>
        <taxon>Dikarya</taxon>
        <taxon>Basidiomycota</taxon>
        <taxon>Agaricomycotina</taxon>
        <taxon>Agaricomycetes</taxon>
        <taxon>Agaricomycetidae</taxon>
        <taxon>Agaricales</taxon>
        <taxon>Agaricales incertae sedis</taxon>
        <taxon>Dendrothele</taxon>
    </lineage>
</organism>
<reference evidence="1 2" key="1">
    <citation type="journal article" date="2019" name="Nat. Ecol. Evol.">
        <title>Megaphylogeny resolves global patterns of mushroom evolution.</title>
        <authorList>
            <person name="Varga T."/>
            <person name="Krizsan K."/>
            <person name="Foldi C."/>
            <person name="Dima B."/>
            <person name="Sanchez-Garcia M."/>
            <person name="Sanchez-Ramirez S."/>
            <person name="Szollosi G.J."/>
            <person name="Szarkandi J.G."/>
            <person name="Papp V."/>
            <person name="Albert L."/>
            <person name="Andreopoulos W."/>
            <person name="Angelini C."/>
            <person name="Antonin V."/>
            <person name="Barry K.W."/>
            <person name="Bougher N.L."/>
            <person name="Buchanan P."/>
            <person name="Buyck B."/>
            <person name="Bense V."/>
            <person name="Catcheside P."/>
            <person name="Chovatia M."/>
            <person name="Cooper J."/>
            <person name="Damon W."/>
            <person name="Desjardin D."/>
            <person name="Finy P."/>
            <person name="Geml J."/>
            <person name="Haridas S."/>
            <person name="Hughes K."/>
            <person name="Justo A."/>
            <person name="Karasinski D."/>
            <person name="Kautmanova I."/>
            <person name="Kiss B."/>
            <person name="Kocsube S."/>
            <person name="Kotiranta H."/>
            <person name="LaButti K.M."/>
            <person name="Lechner B.E."/>
            <person name="Liimatainen K."/>
            <person name="Lipzen A."/>
            <person name="Lukacs Z."/>
            <person name="Mihaltcheva S."/>
            <person name="Morgado L.N."/>
            <person name="Niskanen T."/>
            <person name="Noordeloos M.E."/>
            <person name="Ohm R.A."/>
            <person name="Ortiz-Santana B."/>
            <person name="Ovrebo C."/>
            <person name="Racz N."/>
            <person name="Riley R."/>
            <person name="Savchenko A."/>
            <person name="Shiryaev A."/>
            <person name="Soop K."/>
            <person name="Spirin V."/>
            <person name="Szebenyi C."/>
            <person name="Tomsovsky M."/>
            <person name="Tulloss R.E."/>
            <person name="Uehling J."/>
            <person name="Grigoriev I.V."/>
            <person name="Vagvolgyi C."/>
            <person name="Papp T."/>
            <person name="Martin F.M."/>
            <person name="Miettinen O."/>
            <person name="Hibbett D.S."/>
            <person name="Nagy L.G."/>
        </authorList>
    </citation>
    <scope>NUCLEOTIDE SEQUENCE [LARGE SCALE GENOMIC DNA]</scope>
    <source>
        <strain evidence="1 2">CBS 962.96</strain>
    </source>
</reference>
<evidence type="ECO:0000313" key="1">
    <source>
        <dbReference type="EMBL" id="THV02590.1"/>
    </source>
</evidence>
<name>A0A4S8MIM0_DENBC</name>
<keyword evidence="2" id="KW-1185">Reference proteome</keyword>
<sequence>MRSLFSLQLPYELQYTILTLVVANSIHSVCFANSEQLEESQELEWELETFRVLSLVSKSFRAVCLSLCARGLGGCDISDGDSPTAYASHRLSYLHKLGTSRIDSDDVDQLRASWNGLRRNFNPTLMGASSFNLFDCYILLVSFRRLRKSSSKSEMVEEFNKNQQLVISSAKVLSLTCHQATKHLGDVGGGLFIPLGDVADQELVLLDASTRIVNLFHIVENALRFLDVIWKAKERYGAELMSSMGIIDEGEEEACMDNIKFRLSVIYRSAVRYQEVLASFRESHMGHDVVLLHQLPGTLKILTKLTKPLVCSTIAKSELERCQHSQASTGSAESNKTSVFSLTEDEDASLDKSTSFRELVLVFCTLWMKSMADPRAIRDKRKETEEEQEYLTSSEEMLGDFVRREGLEDLSDDTEEVFLSAYGLSPPA</sequence>